<evidence type="ECO:0000256" key="2">
    <source>
        <dbReference type="SAM" id="MobiDB-lite"/>
    </source>
</evidence>
<feature type="compositionally biased region" description="Polar residues" evidence="2">
    <location>
        <begin position="245"/>
        <end position="254"/>
    </location>
</feature>
<dbReference type="Proteomes" id="UP001162131">
    <property type="component" value="Unassembled WGS sequence"/>
</dbReference>
<feature type="compositionally biased region" description="Basic and acidic residues" evidence="2">
    <location>
        <begin position="1010"/>
        <end position="1026"/>
    </location>
</feature>
<gene>
    <name evidence="3" type="ORF">BSTOLATCC_MIC9350</name>
</gene>
<feature type="compositionally biased region" description="Polar residues" evidence="2">
    <location>
        <begin position="330"/>
        <end position="343"/>
    </location>
</feature>
<reference evidence="3" key="1">
    <citation type="submission" date="2021-09" db="EMBL/GenBank/DDBJ databases">
        <authorList>
            <consortium name="AG Swart"/>
            <person name="Singh M."/>
            <person name="Singh A."/>
            <person name="Seah K."/>
            <person name="Emmerich C."/>
        </authorList>
    </citation>
    <scope>NUCLEOTIDE SEQUENCE</scope>
    <source>
        <strain evidence="3">ATCC30299</strain>
    </source>
</reference>
<keyword evidence="1" id="KW-0175">Coiled coil</keyword>
<proteinExistence type="predicted"/>
<feature type="compositionally biased region" description="Basic and acidic residues" evidence="2">
    <location>
        <begin position="975"/>
        <end position="986"/>
    </location>
</feature>
<feature type="compositionally biased region" description="Polar residues" evidence="2">
    <location>
        <begin position="1343"/>
        <end position="1357"/>
    </location>
</feature>
<feature type="compositionally biased region" description="Polar residues" evidence="2">
    <location>
        <begin position="1239"/>
        <end position="1253"/>
    </location>
</feature>
<feature type="compositionally biased region" description="Basic and acidic residues" evidence="2">
    <location>
        <begin position="722"/>
        <end position="731"/>
    </location>
</feature>
<feature type="compositionally biased region" description="Polar residues" evidence="2">
    <location>
        <begin position="595"/>
        <end position="607"/>
    </location>
</feature>
<feature type="compositionally biased region" description="Basic and acidic residues" evidence="2">
    <location>
        <begin position="1358"/>
        <end position="1374"/>
    </location>
</feature>
<feature type="compositionally biased region" description="Basic and acidic residues" evidence="2">
    <location>
        <begin position="1130"/>
        <end position="1141"/>
    </location>
</feature>
<feature type="compositionally biased region" description="Basic and acidic residues" evidence="2">
    <location>
        <begin position="519"/>
        <end position="530"/>
    </location>
</feature>
<keyword evidence="4" id="KW-1185">Reference proteome</keyword>
<feature type="compositionally biased region" description="Polar residues" evidence="2">
    <location>
        <begin position="948"/>
        <end position="957"/>
    </location>
</feature>
<feature type="compositionally biased region" description="Basic and acidic residues" evidence="2">
    <location>
        <begin position="1210"/>
        <end position="1233"/>
    </location>
</feature>
<evidence type="ECO:0000313" key="3">
    <source>
        <dbReference type="EMBL" id="CAG9313535.1"/>
    </source>
</evidence>
<feature type="compositionally biased region" description="Basic and acidic residues" evidence="2">
    <location>
        <begin position="1383"/>
        <end position="1411"/>
    </location>
</feature>
<feature type="compositionally biased region" description="Polar residues" evidence="2">
    <location>
        <begin position="296"/>
        <end position="315"/>
    </location>
</feature>
<feature type="compositionally biased region" description="Basic and acidic residues" evidence="2">
    <location>
        <begin position="447"/>
        <end position="470"/>
    </location>
</feature>
<feature type="compositionally biased region" description="Polar residues" evidence="2">
    <location>
        <begin position="572"/>
        <end position="588"/>
    </location>
</feature>
<feature type="region of interest" description="Disordered" evidence="2">
    <location>
        <begin position="172"/>
        <end position="1461"/>
    </location>
</feature>
<feature type="compositionally biased region" description="Acidic residues" evidence="2">
    <location>
        <begin position="1301"/>
        <end position="1313"/>
    </location>
</feature>
<feature type="compositionally biased region" description="Basic and acidic residues" evidence="2">
    <location>
        <begin position="1148"/>
        <end position="1157"/>
    </location>
</feature>
<feature type="compositionally biased region" description="Basic and acidic residues" evidence="2">
    <location>
        <begin position="410"/>
        <end position="433"/>
    </location>
</feature>
<feature type="compositionally biased region" description="Polar residues" evidence="2">
    <location>
        <begin position="1447"/>
        <end position="1461"/>
    </location>
</feature>
<feature type="compositionally biased region" description="Polar residues" evidence="2">
    <location>
        <begin position="1106"/>
        <end position="1119"/>
    </location>
</feature>
<organism evidence="3 4">
    <name type="scientific">Blepharisma stoltei</name>
    <dbReference type="NCBI Taxonomy" id="1481888"/>
    <lineage>
        <taxon>Eukaryota</taxon>
        <taxon>Sar</taxon>
        <taxon>Alveolata</taxon>
        <taxon>Ciliophora</taxon>
        <taxon>Postciliodesmatophora</taxon>
        <taxon>Heterotrichea</taxon>
        <taxon>Heterotrichida</taxon>
        <taxon>Blepharismidae</taxon>
        <taxon>Blepharisma</taxon>
    </lineage>
</organism>
<feature type="compositionally biased region" description="Basic and acidic residues" evidence="2">
    <location>
        <begin position="356"/>
        <end position="368"/>
    </location>
</feature>
<feature type="coiled-coil region" evidence="1">
    <location>
        <begin position="1617"/>
        <end position="1648"/>
    </location>
</feature>
<name>A0AAU9IF00_9CILI</name>
<accession>A0AAU9IF00</accession>
<feature type="compositionally biased region" description="Basic and acidic residues" evidence="2">
    <location>
        <begin position="553"/>
        <end position="564"/>
    </location>
</feature>
<evidence type="ECO:0000256" key="1">
    <source>
        <dbReference type="SAM" id="Coils"/>
    </source>
</evidence>
<feature type="compositionally biased region" description="Basic and acidic residues" evidence="2">
    <location>
        <begin position="775"/>
        <end position="799"/>
    </location>
</feature>
<sequence>MADPFTYSVELNFPEVIEGILSFSLSYDKLQSVLHFIIEALKRHENGLKFLMDKDQAMINFNTTILNLKAKQDDLEAKLNSAENKFEEKLNKQQNDLENKLKEALDGINKQLKEPAVETKALVNKIENQEKAIQNQDKYLKGINNDVRDIENQAENLAKRVKELERDIDDLFGNLGNGQNKSEGGKGSVSAQNYPIKKNQNPKNNRGNQKGNKQHQDISTKGRNLNENPYADARGAAQDSDRISGNKSNDPSQDLNRKGEFLPENNQGRKKLEDEDNLGENAQSGLSKGNLPRANIDSQYPNSENAPYYAQNASSDPHGYPDTELLSENGRPQQRINLRQSENPEGITFEDLPQGTDKKQYAGQKNREEPEDESYEEKGSRQPRRKARELSKNSEEGDTGNNRNIRFYKGKGEGDSSREIADPEDGLLHGETKRKGRRNQGEESEGEKDMKKPARGQEDPEVASSKEIKYVKKNPKKNPEKENRNIYSSTGISDEVTDENPESQESLPIYRGKQGKNTNKPEIDKNKDEGINISQEGSEPSYKRNTKNPNKGFRRDADLNREGLDRDEDNLYRNQSENIPSERQSLRNISERPSGRQNAYRNQQENPYTGHEEDSYGDQENPSEFENHSRPSKNQGRKYNREGENYQEDPEDGSSYSRNTENERRQNRPYKRAVYSGEENPADENSQSQRNKDPRSQAVGPSPDRQGNSDQNQGEFTNNYRPDNRSQRNPDEFVGDNPQDFVRNYKKNARDLENPEGEEFSDRNIRNQADLQGEMLRKSRRDQAYPEDESERKSRRDQENPEDLSSGARGLRKGQDSTEEDASQGRPRKYGRSEDNPEEFSGEPSRNYRRGQEYPEDYSGAAKYGRGQENPENFSEEPAKNYRRGQDNPENFSGEPARNYKVGQDSPEDYSGEPARNYRRGQDNPEDYSGEPARRHRRGQENLEGDFSQENPQNYQEDPQEEFSHSGNAKKPRRPNKEVTFKRDQDSQENSGDLNAETERGYGNPNQRGSRTERMARQARNPEENLHLSIKNPSQDPNDRKYGQSQGNEEDLSEGEAENTERNKKNYKNPQENYEGNEDLSGEEGHRETGRRNADYNRRNQDKNSQKYTNPDYQGSQTDRGNEEYGEASETDRKYPEDIRRPLKLKLKGQEDGKKQQGDLSDQEGASYEGINEGSSLEKAAYPNRKNQGSTALKNIAKGPEANKKSNLKSLEENKRDLSSKKDSRDTSDKNRENAYQAGKNSAKNTAQGNRGNNIPKYQGARTERMIGDNSPSPRHRARQAKYADETPYFNTKNISGDSEEKYDLEEDEEGVEGVEGAGKDNRKFNKNIKNLNEKDSDRRTAYNKNQPDSYNRQGGNKNREESQGKSNAKKKENSSNAGNYRKKNEGEADRSQRENARDYSQDRSQYKGDNRQNSQDRSQYKGDNRQNSQIRNLSQGISEDQEYSHENSQQNKNQTSPITVIPNPATTIIYNKNTNAPQIDVNAIKNLERKVGDIDLILSNFSHLSPEAIEEILIKLRRLEQKLNQKIDKTEIDDLAKKLEELSNEFGSINILFQKYESKDAAPEPPQKTKTTDTSALNALNRKLLILEETVKRFQLPTGVDLFQLWNDIKKIWDAIKDLQNLLQKISTNMQEKLDNLEKKVDKKIDENALKALEEKFFKALQEAIDNLMGKFADKNDTRKALKYIETIIRSQKQDEVIEKREGEDAMFARKPLGGWSCASCEKALENLTGKIGPFHPWNKLPLRDAADRIARVGPGFSRMLSTLPNEGAKTLRLDHVRSISPLGYATEYEAITPEPVILPKLSDRSATPGPR</sequence>
<feature type="coiled-coil region" evidence="1">
    <location>
        <begin position="65"/>
        <end position="114"/>
    </location>
</feature>
<feature type="compositionally biased region" description="Basic and acidic residues" evidence="2">
    <location>
        <begin position="1332"/>
        <end position="1341"/>
    </location>
</feature>
<evidence type="ECO:0000313" key="4">
    <source>
        <dbReference type="Proteomes" id="UP001162131"/>
    </source>
</evidence>
<dbReference type="EMBL" id="CAJZBQ010000011">
    <property type="protein sequence ID" value="CAG9313535.1"/>
    <property type="molecule type" value="Genomic_DNA"/>
</dbReference>
<feature type="compositionally biased region" description="Polar residues" evidence="2">
    <location>
        <begin position="1426"/>
        <end position="1439"/>
    </location>
</feature>
<feature type="coiled-coil region" evidence="1">
    <location>
        <begin position="1510"/>
        <end position="1546"/>
    </location>
</feature>
<feature type="compositionally biased region" description="Acidic residues" evidence="2">
    <location>
        <begin position="1048"/>
        <end position="1058"/>
    </location>
</feature>
<feature type="compositionally biased region" description="Basic and acidic residues" evidence="2">
    <location>
        <begin position="1083"/>
        <end position="1105"/>
    </location>
</feature>
<comment type="caution">
    <text evidence="3">The sequence shown here is derived from an EMBL/GenBank/DDBJ whole genome shotgun (WGS) entry which is preliminary data.</text>
</comment>
<feature type="compositionally biased region" description="Basic and acidic residues" evidence="2">
    <location>
        <begin position="877"/>
        <end position="887"/>
    </location>
</feature>
<feature type="compositionally biased region" description="Low complexity" evidence="2">
    <location>
        <begin position="197"/>
        <end position="211"/>
    </location>
</feature>
<feature type="compositionally biased region" description="Polar residues" evidence="2">
    <location>
        <begin position="705"/>
        <end position="721"/>
    </location>
</feature>
<protein>
    <submittedName>
        <fullName evidence="3">Uncharacterized protein</fullName>
    </submittedName>
</protein>